<feature type="domain" description="Autotransporter" evidence="1">
    <location>
        <begin position="613"/>
        <end position="896"/>
    </location>
</feature>
<organism evidence="2 3">
    <name type="scientific">Devosia ginsengisoli</name>
    <dbReference type="NCBI Taxonomy" id="400770"/>
    <lineage>
        <taxon>Bacteria</taxon>
        <taxon>Pseudomonadati</taxon>
        <taxon>Pseudomonadota</taxon>
        <taxon>Alphaproteobacteria</taxon>
        <taxon>Hyphomicrobiales</taxon>
        <taxon>Devosiaceae</taxon>
        <taxon>Devosia</taxon>
    </lineage>
</organism>
<dbReference type="InterPro" id="IPR011050">
    <property type="entry name" value="Pectin_lyase_fold/virulence"/>
</dbReference>
<evidence type="ECO:0000259" key="1">
    <source>
        <dbReference type="PROSITE" id="PS51208"/>
    </source>
</evidence>
<sequence length="896" mass="89138">MGIGRSDASGRSGHGSAAIAACTRTLLAVTALVPLALAGFATLPLSAALAQDCSFINTNNSGAGSLRQCVIDAGDGGTVSSGIVLPPGTTVGIDSAMILTRSLTIGGDDPFTVLGSLPLSVMFLLSSSGSTFTVGSAVTLASMNKRNIEIFGSGNTVNVDGFLSLIGGAVAESSIVVSGGNNIIALSGSIMTSGQSVYGIFLGGGNNTATLSGLIETLGEDSIAVYTLGTNNTVTLSGSIETDLGLGIYMVGGNNSVAVSGSIVTSGSRAGIVLLNGQNTVNIAGEVSTAGAQAIVLEDSGNRVELQPGYVILGDVIGGTGSGNTLAFGGAGMEDFDLDRIGSLGPARTQFRSFQTFAVDSGTWNFSGATTEAFTVNAGTLAGTGTFGGLTVASGGIHTPGNSIGTQVVNGPYANHGVLEMEIAENGVSDQVLVNGPVDITGATLRVMALPGAGNWQNIETYRIIDNDGVDAVTGLFTLDNTLAFFDASLDHAGGTGNDIELTMLRNGVQLVDVAATQNQTSAASALDDFGLSSPIYRQILGLSAADARTAYDSASGEIHASGQHVIDATFALFQSGLGGNAPAGNGGQFIPLAYAAQPATNAGLGAIHDLEHSPARHWMWLKPLAGRGNVAADGNAAALDWSAAGLAAGYEGEAQLAGGDAGFGIGAGYLNSAGTVAARASTMSGNGGYLGAYGSWTNGALALSGSLAYGATHVATSRDIVVGAITDTATAGYWSHSIGIDLEAGYGFALGETLTVSPIGTLATGWSGHGGAAETGAGALNATIDPSGAWLLDTGLGLELAHTSQLADGGSLTLKGRALWQHRFGDTTPVQTLTLAGSPTASTVLGPAGDRDRLLVGLGLDYAPSDAITASLSYNGAFSGSEASHGLAAGIKVGF</sequence>
<dbReference type="EMBL" id="CP042304">
    <property type="protein sequence ID" value="QDZ10409.1"/>
    <property type="molecule type" value="Genomic_DNA"/>
</dbReference>
<dbReference type="AlphaFoldDB" id="A0A5B8LR95"/>
<gene>
    <name evidence="2" type="ORF">FPZ08_06385</name>
</gene>
<dbReference type="InterPro" id="IPR005546">
    <property type="entry name" value="Autotransporte_beta"/>
</dbReference>
<dbReference type="Pfam" id="PF03797">
    <property type="entry name" value="Autotransporter"/>
    <property type="match status" value="1"/>
</dbReference>
<accession>A0A5B8LR95</accession>
<dbReference type="KEGG" id="dea:FPZ08_06385"/>
<dbReference type="SUPFAM" id="SSF103515">
    <property type="entry name" value="Autotransporter"/>
    <property type="match status" value="1"/>
</dbReference>
<reference evidence="2 3" key="1">
    <citation type="submission" date="2019-07" db="EMBL/GenBank/DDBJ databases">
        <title>Full genome sequence of Devosia sp. Gsoil 520.</title>
        <authorList>
            <person name="Im W.-T."/>
        </authorList>
    </citation>
    <scope>NUCLEOTIDE SEQUENCE [LARGE SCALE GENOMIC DNA]</scope>
    <source>
        <strain evidence="2 3">Gsoil 520</strain>
    </source>
</reference>
<proteinExistence type="predicted"/>
<dbReference type="PROSITE" id="PS51257">
    <property type="entry name" value="PROKAR_LIPOPROTEIN"/>
    <property type="match status" value="1"/>
</dbReference>
<name>A0A5B8LR95_9HYPH</name>
<evidence type="ECO:0000313" key="3">
    <source>
        <dbReference type="Proteomes" id="UP000315364"/>
    </source>
</evidence>
<evidence type="ECO:0000313" key="2">
    <source>
        <dbReference type="EMBL" id="QDZ10409.1"/>
    </source>
</evidence>
<dbReference type="SUPFAM" id="SSF51126">
    <property type="entry name" value="Pectin lyase-like"/>
    <property type="match status" value="1"/>
</dbReference>
<dbReference type="SMART" id="SM00869">
    <property type="entry name" value="Autotransporter"/>
    <property type="match status" value="1"/>
</dbReference>
<dbReference type="PROSITE" id="PS51208">
    <property type="entry name" value="AUTOTRANSPORTER"/>
    <property type="match status" value="1"/>
</dbReference>
<dbReference type="InterPro" id="IPR036709">
    <property type="entry name" value="Autotransporte_beta_dom_sf"/>
</dbReference>
<protein>
    <submittedName>
        <fullName evidence="2">Autotransporter domain-containing protein</fullName>
    </submittedName>
</protein>
<keyword evidence="3" id="KW-1185">Reference proteome</keyword>
<dbReference type="Gene3D" id="2.40.128.130">
    <property type="entry name" value="Autotransporter beta-domain"/>
    <property type="match status" value="1"/>
</dbReference>
<dbReference type="OrthoDB" id="7872833at2"/>
<dbReference type="Proteomes" id="UP000315364">
    <property type="component" value="Chromosome"/>
</dbReference>